<dbReference type="GO" id="GO:0042781">
    <property type="term" value="F:3'-tRNA processing endoribonuclease activity"/>
    <property type="evidence" value="ECO:0007669"/>
    <property type="project" value="TreeGrafter"/>
</dbReference>
<dbReference type="SUPFAM" id="SSF56281">
    <property type="entry name" value="Metallo-hydrolase/oxidoreductase"/>
    <property type="match status" value="1"/>
</dbReference>
<dbReference type="Proteomes" id="UP000244811">
    <property type="component" value="Chromosome 1"/>
</dbReference>
<dbReference type="Gene3D" id="3.60.15.10">
    <property type="entry name" value="Ribonuclease Z/Hydroxyacylglutathione hydrolase-like"/>
    <property type="match status" value="2"/>
</dbReference>
<accession>A0A976M956</accession>
<evidence type="ECO:0000313" key="1">
    <source>
        <dbReference type="EMBL" id="UKK00080.2"/>
    </source>
</evidence>
<dbReference type="PANTHER" id="PTHR46018:SF2">
    <property type="entry name" value="ZINC PHOSPHODIESTERASE ELAC PROTEIN 1"/>
    <property type="match status" value="1"/>
</dbReference>
<name>A0A976M956_THEOR</name>
<evidence type="ECO:0008006" key="3">
    <source>
        <dbReference type="Google" id="ProtNLM"/>
    </source>
</evidence>
<reference evidence="1" key="1">
    <citation type="submission" date="2022-07" db="EMBL/GenBank/DDBJ databases">
        <title>Evaluation of T. orientalis genome assembly methods using nanopore sequencing and analysis of variation between genomes.</title>
        <authorList>
            <person name="Yam J."/>
            <person name="Micallef M.L."/>
            <person name="Liu M."/>
            <person name="Djordjevic S.P."/>
            <person name="Bogema D.R."/>
            <person name="Jenkins C."/>
        </authorList>
    </citation>
    <scope>NUCLEOTIDE SEQUENCE</scope>
    <source>
        <strain evidence="1">Goon Nure</strain>
    </source>
</reference>
<evidence type="ECO:0000313" key="2">
    <source>
        <dbReference type="Proteomes" id="UP000244811"/>
    </source>
</evidence>
<dbReference type="PANTHER" id="PTHR46018">
    <property type="entry name" value="ZINC PHOSPHODIESTERASE ELAC PROTEIN 1"/>
    <property type="match status" value="1"/>
</dbReference>
<gene>
    <name evidence="1" type="ORF">MACK_000148</name>
</gene>
<dbReference type="EMBL" id="CP056069">
    <property type="protein sequence ID" value="UKK00080.2"/>
    <property type="molecule type" value="Genomic_DNA"/>
</dbReference>
<organism evidence="1 2">
    <name type="scientific">Theileria orientalis</name>
    <dbReference type="NCBI Taxonomy" id="68886"/>
    <lineage>
        <taxon>Eukaryota</taxon>
        <taxon>Sar</taxon>
        <taxon>Alveolata</taxon>
        <taxon>Apicomplexa</taxon>
        <taxon>Aconoidasida</taxon>
        <taxon>Piroplasmida</taxon>
        <taxon>Theileriidae</taxon>
        <taxon>Theileria</taxon>
    </lineage>
</organism>
<dbReference type="AlphaFoldDB" id="A0A976M956"/>
<protein>
    <recommendedName>
        <fullName evidence="3">Metallo-beta-lactamase domain-containing protein</fullName>
    </recommendedName>
</protein>
<sequence length="1047" mass="120941">MSNILIFLIHFAIISNFEENIAINTKLKNERLSKSTSFILNRNLYNNTLTHHKGVKKFNKIEIESLKIDNEPIDSGNHQEVALESPNGGLKSIVDNGSIKSSSLRHEILDKESLLDDLIVSNERIQEALEEESKAEMTEPTGLKYIPTKFEKGFRELESSVLKKVVDKRDQVIKPSDKTLKRRSKETIYTRLQNFVKSSEQILSKHGLLEEVKNFVHLFHWNAWHTISAEHGIECNWTSDQFERFNKLIERIDKVINGELSSFFQITKNTDHDLLSEVVEQRTSLLFSSNNIYKKAKSQVEMSEFYIYRERMENIYTLSCKVNKMIRKMSSSLTSYRNWKTYRIITTKWYNMKRELSRIKSSLMLRLSRSRIFGRIFPKHNREYEADDTGDETISSKIQLDRLNVQQLLINLSHEYMARQHLRDLEKIDRKVLYNNWSTGNWTMYFVGSGSRQPTSTRLTSTMAFRRREKMNSIWLFDCGEGTKNALEELGLDPCQVERIFLTHLHGDHCYGIFSFLYLRERTKPLEIYGPPGTRRLINAIHQNTSTSTHNHFTIHELLPKANPKATTQRLGFSNTTTNNIKVGYGSNINSTASSMNNIATTSGYVGSNSVTHSGTNTTAVEDIYINGEEYYNVYEEEDVQILGAPLEHTMPTVGYVIQRNTKMSQHQSVDSHLNGGESTFYKTRYYRNVTPPQEKKIVICQDSSDSSKMGRIAKDADILIHEATLSPTTPRVSGILVELMKHNNSLVLCKGAIRNLYEFLKGIEVKLGCFNFTLSALTSFVKCERYYMLQKLNTLKNFIDTFKQLSKEEGAGTGEGRGNHSKKEAEKELKEKWLNKVFIFMDRLNGLNELNKYEYFVTRLENRYKLMGKLCEVLPTLDLNSVIETSSRSFVFSRMVEGHNPINEAYEKYDLRNKYEERHALEVLEYLDTISQDIFEYWREILQIPSSTKGESTGVNSLDNNWTLLYNRIIGSFGHSTPNMAGRFASEIKAKKLILTHFSNKYPGDEKFENILTMIRMENEARLGYSKNGGKTIPVIAAWDKMRINI</sequence>
<proteinExistence type="predicted"/>
<dbReference type="GO" id="GO:0005634">
    <property type="term" value="C:nucleus"/>
    <property type="evidence" value="ECO:0007669"/>
    <property type="project" value="TreeGrafter"/>
</dbReference>
<dbReference type="InterPro" id="IPR036866">
    <property type="entry name" value="RibonucZ/Hydroxyglut_hydro"/>
</dbReference>
<dbReference type="Pfam" id="PF23023">
    <property type="entry name" value="Anti-Pycsar_Apyc1"/>
    <property type="match status" value="1"/>
</dbReference>